<keyword evidence="2" id="KW-0238">DNA-binding</keyword>
<dbReference type="InterPro" id="IPR036390">
    <property type="entry name" value="WH_DNA-bd_sf"/>
</dbReference>
<dbReference type="GO" id="GO:0043200">
    <property type="term" value="P:response to amino acid"/>
    <property type="evidence" value="ECO:0007669"/>
    <property type="project" value="TreeGrafter"/>
</dbReference>
<evidence type="ECO:0000313" key="6">
    <source>
        <dbReference type="Proteomes" id="UP000289260"/>
    </source>
</evidence>
<organism evidence="5 6">
    <name type="scientific">Leucobacter triazinivorans</name>
    <dbReference type="NCBI Taxonomy" id="1784719"/>
    <lineage>
        <taxon>Bacteria</taxon>
        <taxon>Bacillati</taxon>
        <taxon>Actinomycetota</taxon>
        <taxon>Actinomycetes</taxon>
        <taxon>Micrococcales</taxon>
        <taxon>Microbacteriaceae</taxon>
        <taxon>Leucobacter</taxon>
    </lineage>
</organism>
<proteinExistence type="predicted"/>
<keyword evidence="3" id="KW-0804">Transcription</keyword>
<evidence type="ECO:0000313" key="5">
    <source>
        <dbReference type="EMBL" id="QBE48605.1"/>
    </source>
</evidence>
<dbReference type="GO" id="GO:0005829">
    <property type="term" value="C:cytosol"/>
    <property type="evidence" value="ECO:0007669"/>
    <property type="project" value="TreeGrafter"/>
</dbReference>
<keyword evidence="1" id="KW-0805">Transcription regulation</keyword>
<dbReference type="PRINTS" id="PR00033">
    <property type="entry name" value="HTHASNC"/>
</dbReference>
<gene>
    <name evidence="5" type="ORF">EVS81_06980</name>
</gene>
<dbReference type="InterPro" id="IPR036388">
    <property type="entry name" value="WH-like_DNA-bd_sf"/>
</dbReference>
<dbReference type="InterPro" id="IPR011991">
    <property type="entry name" value="ArsR-like_HTH"/>
</dbReference>
<dbReference type="InterPro" id="IPR000485">
    <property type="entry name" value="AsnC-type_HTH_dom"/>
</dbReference>
<dbReference type="InterPro" id="IPR019887">
    <property type="entry name" value="Tscrpt_reg_AsnC/Lrp_C"/>
</dbReference>
<dbReference type="AlphaFoldDB" id="A0A4P6KDX5"/>
<dbReference type="SMART" id="SM00344">
    <property type="entry name" value="HTH_ASNC"/>
    <property type="match status" value="1"/>
</dbReference>
<sequence>MLDDLDRRLIEMLARDGRRSFASLAEESGVSQSTVRTRLARLREDDALQIVALCNALLLGHQVVRLLLRVRNLTPRSVANGLLGITQINHVALVAGSHDLYLEATCRDQPQLIDLMDEIRRHPGVAAIQPIIVTSLAKDYTWEGLRGTAGQSISDPDG</sequence>
<dbReference type="InterPro" id="IPR019888">
    <property type="entry name" value="Tscrpt_reg_AsnC-like"/>
</dbReference>
<accession>A0A4P6KDX5</accession>
<dbReference type="KEGG" id="ltr:EVS81_06980"/>
<dbReference type="Proteomes" id="UP000289260">
    <property type="component" value="Chromosome"/>
</dbReference>
<evidence type="ECO:0000256" key="1">
    <source>
        <dbReference type="ARBA" id="ARBA00023015"/>
    </source>
</evidence>
<dbReference type="PANTHER" id="PTHR30154">
    <property type="entry name" value="LEUCINE-RESPONSIVE REGULATORY PROTEIN"/>
    <property type="match status" value="1"/>
</dbReference>
<dbReference type="Pfam" id="PF13404">
    <property type="entry name" value="HTH_AsnC-type"/>
    <property type="match status" value="1"/>
</dbReference>
<dbReference type="PROSITE" id="PS50956">
    <property type="entry name" value="HTH_ASNC_2"/>
    <property type="match status" value="1"/>
</dbReference>
<protein>
    <submittedName>
        <fullName evidence="5">Lrp/AsnC family transcriptional regulator</fullName>
    </submittedName>
</protein>
<dbReference type="Gene3D" id="1.10.10.10">
    <property type="entry name" value="Winged helix-like DNA-binding domain superfamily/Winged helix DNA-binding domain"/>
    <property type="match status" value="1"/>
</dbReference>
<dbReference type="SUPFAM" id="SSF46785">
    <property type="entry name" value="Winged helix' DNA-binding domain"/>
    <property type="match status" value="1"/>
</dbReference>
<dbReference type="Gene3D" id="3.30.70.920">
    <property type="match status" value="1"/>
</dbReference>
<keyword evidence="6" id="KW-1185">Reference proteome</keyword>
<dbReference type="OrthoDB" id="9809462at2"/>
<reference evidence="5 6" key="1">
    <citation type="submission" date="2019-02" db="EMBL/GenBank/DDBJ databases">
        <authorList>
            <person name="Sun L."/>
            <person name="Pan D."/>
            <person name="Wu X."/>
        </authorList>
    </citation>
    <scope>NUCLEOTIDE SEQUENCE [LARGE SCALE GENOMIC DNA]</scope>
    <source>
        <strain evidence="5 6">JW-1</strain>
    </source>
</reference>
<feature type="domain" description="HTH asnC-type" evidence="4">
    <location>
        <begin position="2"/>
        <end position="62"/>
    </location>
</feature>
<dbReference type="Pfam" id="PF01037">
    <property type="entry name" value="AsnC_trans_reg"/>
    <property type="match status" value="1"/>
</dbReference>
<dbReference type="SUPFAM" id="SSF54909">
    <property type="entry name" value="Dimeric alpha+beta barrel"/>
    <property type="match status" value="1"/>
</dbReference>
<dbReference type="GO" id="GO:0043565">
    <property type="term" value="F:sequence-specific DNA binding"/>
    <property type="evidence" value="ECO:0007669"/>
    <property type="project" value="InterPro"/>
</dbReference>
<evidence type="ECO:0000259" key="4">
    <source>
        <dbReference type="PROSITE" id="PS50956"/>
    </source>
</evidence>
<name>A0A4P6KDX5_9MICO</name>
<evidence type="ECO:0000256" key="2">
    <source>
        <dbReference type="ARBA" id="ARBA00023125"/>
    </source>
</evidence>
<dbReference type="EMBL" id="CP035806">
    <property type="protein sequence ID" value="QBE48605.1"/>
    <property type="molecule type" value="Genomic_DNA"/>
</dbReference>
<evidence type="ECO:0000256" key="3">
    <source>
        <dbReference type="ARBA" id="ARBA00023163"/>
    </source>
</evidence>
<dbReference type="InterPro" id="IPR011008">
    <property type="entry name" value="Dimeric_a/b-barrel"/>
</dbReference>
<dbReference type="PANTHER" id="PTHR30154:SF34">
    <property type="entry name" value="TRANSCRIPTIONAL REGULATOR AZLB"/>
    <property type="match status" value="1"/>
</dbReference>
<dbReference type="RefSeq" id="WP_130109740.1">
    <property type="nucleotide sequence ID" value="NZ_CP035806.1"/>
</dbReference>
<dbReference type="CDD" id="cd00090">
    <property type="entry name" value="HTH_ARSR"/>
    <property type="match status" value="1"/>
</dbReference>